<name>A0AAU6W2I8_9VIRU</name>
<protein>
    <submittedName>
        <fullName evidence="1">Uncharacterized protein</fullName>
    </submittedName>
</protein>
<evidence type="ECO:0000313" key="1">
    <source>
        <dbReference type="EMBL" id="XAI70740.1"/>
    </source>
</evidence>
<reference evidence="1" key="1">
    <citation type="journal article" date="2024" name="J. Gen. Virol.">
        <title>Novel phages of Pseudomonas syringae unveil numerous potential auxiliary metabolic genes.</title>
        <authorList>
            <person name="Feltin C."/>
            <person name="Garneau J.R."/>
            <person name="Morris C.E."/>
            <person name="Berard A."/>
            <person name="Torres-Barcelo C."/>
        </authorList>
    </citation>
    <scope>NUCLEOTIDE SEQUENCE</scope>
</reference>
<sequence length="284" mass="31304">MKLIDILARELKVWPDERVLAVAQASSGGLYPSSISTAFLGCLGGFELADDWRSAIVTYQSWKSAVEALKYPAREKCECGDCAKKYKEWNGEGEPAVGSLAEDHSIPGAPVYMVEVVATEGGLFSIKRPGFLKVVDISCLRPIKNSASKMGYENMSTDFDYADNMQSAKNFHDRLVSKEWNGEGLPPVGTVCEFMYHQAPPASSSEWMVGDIRYISDCTVLIGGEGCEHVHHPRNCSFRPIRTAEQLAADERDEAIHDLMGTTCITMGEAAKIYDAGYRKQVQK</sequence>
<dbReference type="EMBL" id="PP179327">
    <property type="protein sequence ID" value="XAI70740.1"/>
    <property type="molecule type" value="Genomic_DNA"/>
</dbReference>
<organism evidence="1">
    <name type="scientific">Pseudomonas phage Orisa03</name>
    <dbReference type="NCBI Taxonomy" id="3138542"/>
    <lineage>
        <taxon>Viruses</taxon>
    </lineage>
</organism>
<proteinExistence type="predicted"/>
<accession>A0AAU6W2I8</accession>
<gene>
    <name evidence="1" type="ORF">Orisa03_00007</name>
</gene>